<dbReference type="InterPro" id="IPR000182">
    <property type="entry name" value="GNAT_dom"/>
</dbReference>
<evidence type="ECO:0000313" key="3">
    <source>
        <dbReference type="Proteomes" id="UP001388673"/>
    </source>
</evidence>
<comment type="caution">
    <text evidence="2">The sequence shown here is derived from an EMBL/GenBank/DDBJ whole genome shotgun (WGS) entry which is preliminary data.</text>
</comment>
<dbReference type="PANTHER" id="PTHR43792:SF16">
    <property type="entry name" value="N-ACETYLTRANSFERASE DOMAIN-CONTAINING PROTEIN"/>
    <property type="match status" value="1"/>
</dbReference>
<organism evidence="2 3">
    <name type="scientific">Kwoniella newhampshirensis</name>
    <dbReference type="NCBI Taxonomy" id="1651941"/>
    <lineage>
        <taxon>Eukaryota</taxon>
        <taxon>Fungi</taxon>
        <taxon>Dikarya</taxon>
        <taxon>Basidiomycota</taxon>
        <taxon>Agaricomycotina</taxon>
        <taxon>Tremellomycetes</taxon>
        <taxon>Tremellales</taxon>
        <taxon>Cryptococcaceae</taxon>
        <taxon>Kwoniella</taxon>
    </lineage>
</organism>
<gene>
    <name evidence="2" type="ORF">IAR55_006366</name>
</gene>
<dbReference type="InterPro" id="IPR051531">
    <property type="entry name" value="N-acetyltransferase"/>
</dbReference>
<dbReference type="GO" id="GO:0016747">
    <property type="term" value="F:acyltransferase activity, transferring groups other than amino-acyl groups"/>
    <property type="evidence" value="ECO:0007669"/>
    <property type="project" value="InterPro"/>
</dbReference>
<feature type="domain" description="N-acetyltransferase" evidence="1">
    <location>
        <begin position="30"/>
        <end position="195"/>
    </location>
</feature>
<evidence type="ECO:0000313" key="2">
    <source>
        <dbReference type="EMBL" id="KAK8844520.1"/>
    </source>
</evidence>
<proteinExistence type="predicted"/>
<dbReference type="AlphaFoldDB" id="A0AAW0YTN5"/>
<reference evidence="2 3" key="1">
    <citation type="journal article" date="2024" name="bioRxiv">
        <title>Comparative genomics of Cryptococcus and Kwoniella reveals pathogenesis evolution and contrasting karyotype dynamics via intercentromeric recombination or chromosome fusion.</title>
        <authorList>
            <person name="Coelho M.A."/>
            <person name="David-Palma M."/>
            <person name="Shea T."/>
            <person name="Bowers K."/>
            <person name="McGinley-Smith S."/>
            <person name="Mohammad A.W."/>
            <person name="Gnirke A."/>
            <person name="Yurkov A.M."/>
            <person name="Nowrousian M."/>
            <person name="Sun S."/>
            <person name="Cuomo C.A."/>
            <person name="Heitman J."/>
        </authorList>
    </citation>
    <scope>NUCLEOTIDE SEQUENCE [LARGE SCALE GENOMIC DNA]</scope>
    <source>
        <strain evidence="2 3">CBS 13917</strain>
    </source>
</reference>
<evidence type="ECO:0000259" key="1">
    <source>
        <dbReference type="Pfam" id="PF13302"/>
    </source>
</evidence>
<dbReference type="PANTHER" id="PTHR43792">
    <property type="entry name" value="GNAT FAMILY, PUTATIVE (AFU_ORTHOLOGUE AFUA_3G00765)-RELATED-RELATED"/>
    <property type="match status" value="1"/>
</dbReference>
<dbReference type="Pfam" id="PF13302">
    <property type="entry name" value="Acetyltransf_3"/>
    <property type="match status" value="1"/>
</dbReference>
<accession>A0AAW0YTN5</accession>
<name>A0AAW0YTN5_9TREE</name>
<dbReference type="SUPFAM" id="SSF55729">
    <property type="entry name" value="Acyl-CoA N-acyltransferases (Nat)"/>
    <property type="match status" value="1"/>
</dbReference>
<dbReference type="Gene3D" id="3.40.630.30">
    <property type="match status" value="1"/>
</dbReference>
<dbReference type="Proteomes" id="UP001388673">
    <property type="component" value="Unassembled WGS sequence"/>
</dbReference>
<sequence>MNPTTDVPVLEWDEINDEPYIVLPGKPDFRLTPLRSSDVQDWWELFNSPAISANSIRNPKPFPKELAAKQVDTRSAAARPFVDRLRAGAKVLNGSPFDAIREHASGKLIGDIHIYLSDNKVPPIEPRSDLDWVNETWDIGYNMSPAYEGKGLMKAATRALLDGYLMPYMKLRQISAGSRDTNSASHAVLRRSGFVEVYRYSRTLPPELGGSTVKAVKFKCVLPAQ</sequence>
<dbReference type="RefSeq" id="XP_066799744.1">
    <property type="nucleotide sequence ID" value="XM_066949450.1"/>
</dbReference>
<dbReference type="InterPro" id="IPR016181">
    <property type="entry name" value="Acyl_CoA_acyltransferase"/>
</dbReference>
<protein>
    <recommendedName>
        <fullName evidence="1">N-acetyltransferase domain-containing protein</fullName>
    </recommendedName>
</protein>
<dbReference type="EMBL" id="JBCAWK010000013">
    <property type="protein sequence ID" value="KAK8844520.1"/>
    <property type="molecule type" value="Genomic_DNA"/>
</dbReference>
<dbReference type="KEGG" id="kne:92183624"/>
<dbReference type="GeneID" id="92183624"/>
<keyword evidence="3" id="KW-1185">Reference proteome</keyword>